<keyword evidence="3" id="KW-1185">Reference proteome</keyword>
<proteinExistence type="predicted"/>
<dbReference type="EMBL" id="JBHUFV010000068">
    <property type="protein sequence ID" value="MFD1938427.1"/>
    <property type="molecule type" value="Genomic_DNA"/>
</dbReference>
<reference evidence="3" key="1">
    <citation type="journal article" date="2019" name="Int. J. Syst. Evol. Microbiol.">
        <title>The Global Catalogue of Microorganisms (GCM) 10K type strain sequencing project: providing services to taxonomists for standard genome sequencing and annotation.</title>
        <authorList>
            <consortium name="The Broad Institute Genomics Platform"/>
            <consortium name="The Broad Institute Genome Sequencing Center for Infectious Disease"/>
            <person name="Wu L."/>
            <person name="Ma J."/>
        </authorList>
    </citation>
    <scope>NUCLEOTIDE SEQUENCE [LARGE SCALE GENOMIC DNA]</scope>
    <source>
        <strain evidence="3">ICMP 6774ER</strain>
    </source>
</reference>
<evidence type="ECO:0000313" key="2">
    <source>
        <dbReference type="EMBL" id="MFD1938427.1"/>
    </source>
</evidence>
<organism evidence="2 3">
    <name type="scientific">Nonomuraea mangrovi</name>
    <dbReference type="NCBI Taxonomy" id="2316207"/>
    <lineage>
        <taxon>Bacteria</taxon>
        <taxon>Bacillati</taxon>
        <taxon>Actinomycetota</taxon>
        <taxon>Actinomycetes</taxon>
        <taxon>Streptosporangiales</taxon>
        <taxon>Streptosporangiaceae</taxon>
        <taxon>Nonomuraea</taxon>
    </lineage>
</organism>
<accession>A0ABW4TBN9</accession>
<dbReference type="InterPro" id="IPR056639">
    <property type="entry name" value="DUF7737"/>
</dbReference>
<dbReference type="Proteomes" id="UP001597368">
    <property type="component" value="Unassembled WGS sequence"/>
</dbReference>
<evidence type="ECO:0000259" key="1">
    <source>
        <dbReference type="Pfam" id="PF24879"/>
    </source>
</evidence>
<dbReference type="Pfam" id="PF24879">
    <property type="entry name" value="DUF7737"/>
    <property type="match status" value="1"/>
</dbReference>
<protein>
    <recommendedName>
        <fullName evidence="1">DUF7737 domain-containing protein</fullName>
    </recommendedName>
</protein>
<feature type="domain" description="DUF7737" evidence="1">
    <location>
        <begin position="1"/>
        <end position="55"/>
    </location>
</feature>
<gene>
    <name evidence="2" type="ORF">ACFSKW_43835</name>
</gene>
<sequence length="57" mass="6143">MEPNDACLCIVSARDPHAGLFLPFEEDGRLALILSKAFLLANDTAITDPSITSQIRA</sequence>
<dbReference type="RefSeq" id="WP_379580428.1">
    <property type="nucleotide sequence ID" value="NZ_JBHUFV010000068.1"/>
</dbReference>
<comment type="caution">
    <text evidence="2">The sequence shown here is derived from an EMBL/GenBank/DDBJ whole genome shotgun (WGS) entry which is preliminary data.</text>
</comment>
<evidence type="ECO:0000313" key="3">
    <source>
        <dbReference type="Proteomes" id="UP001597368"/>
    </source>
</evidence>
<name>A0ABW4TBN9_9ACTN</name>